<name>A0ABD1VX15_9LAMI</name>
<keyword evidence="9" id="KW-1185">Reference proteome</keyword>
<dbReference type="PANTHER" id="PTHR22950:SF323">
    <property type="entry name" value="AMINO ACID TRANSPORTER AVT6C"/>
    <property type="match status" value="1"/>
</dbReference>
<reference evidence="9" key="1">
    <citation type="submission" date="2024-07" db="EMBL/GenBank/DDBJ databases">
        <title>Two chromosome-level genome assemblies of Korean endemic species Abeliophyllum distichum and Forsythia ovata (Oleaceae).</title>
        <authorList>
            <person name="Jang H."/>
        </authorList>
    </citation>
    <scope>NUCLEOTIDE SEQUENCE [LARGE SCALE GENOMIC DNA]</scope>
</reference>
<feature type="domain" description="Amino acid transporter transmembrane" evidence="7">
    <location>
        <begin position="23"/>
        <end position="347"/>
    </location>
</feature>
<dbReference type="GO" id="GO:0006865">
    <property type="term" value="P:amino acid transport"/>
    <property type="evidence" value="ECO:0007669"/>
    <property type="project" value="UniProtKB-KW"/>
</dbReference>
<evidence type="ECO:0000256" key="6">
    <source>
        <dbReference type="SAM" id="Phobius"/>
    </source>
</evidence>
<feature type="transmembrane region" description="Helical" evidence="6">
    <location>
        <begin position="254"/>
        <end position="278"/>
    </location>
</feature>
<protein>
    <submittedName>
        <fullName evidence="8">Transmembrane amino acid transporter family protein</fullName>
    </submittedName>
</protein>
<feature type="transmembrane region" description="Helical" evidence="6">
    <location>
        <begin position="219"/>
        <end position="242"/>
    </location>
</feature>
<sequence>MAPANSGTGAEAPLLPDVVAGKRASIPGAVFNVATSIIGAGIMSIPATLKVLGVFPAFVMIAVIALLVDISVEFMLRFTYSGESRTYAGLMRESFGKAGSVAVQIAVMITNLGCLIIYLIIIGDVLSGKGVDHLGVLQEWFGIHWWNLRPVALLFIVVLVMLPLVLFRRVESLWLSSAVSVFLAVVFVGICSVMAITALVKGETITPRWVPQLDNGTSFFNLFTAVPVIVTAFTFHFNVHAIGVEMGKPADMLYAVKIALALCAAIYFTIGIFGYLLFGDSTMDDILVNFDQSSGSAINSFLNDAVRLSYAFHLMLVFPLLNFSLRTNIDEFLFSTKKPAFSSKQQKIFGPHFCFVSIGLCFSHSHSKYLVFLPVYGINFCSLPSIHISWCHCIKRYSWNFYGKGQDHSRNHDYLEHKETEFDWLVQPSRRSLEIDYNQKRPLIKDQKPLLLESRSLRHSTPIRWKENPETSQAAQLRHLSQTVEEMAKLLKGD</sequence>
<feature type="transmembrane region" description="Helical" evidence="6">
    <location>
        <begin position="101"/>
        <end position="123"/>
    </location>
</feature>
<evidence type="ECO:0000256" key="2">
    <source>
        <dbReference type="ARBA" id="ARBA00022692"/>
    </source>
</evidence>
<keyword evidence="2 6" id="KW-0812">Transmembrane</keyword>
<comment type="subcellular location">
    <subcellularLocation>
        <location evidence="1">Membrane</location>
        <topology evidence="1">Multi-pass membrane protein</topology>
    </subcellularLocation>
</comment>
<evidence type="ECO:0000259" key="7">
    <source>
        <dbReference type="Pfam" id="PF01490"/>
    </source>
</evidence>
<feature type="transmembrane region" description="Helical" evidence="6">
    <location>
        <begin position="143"/>
        <end position="166"/>
    </location>
</feature>
<evidence type="ECO:0000256" key="5">
    <source>
        <dbReference type="ARBA" id="ARBA00023136"/>
    </source>
</evidence>
<feature type="transmembrane region" description="Helical" evidence="6">
    <location>
        <begin position="371"/>
        <end position="390"/>
    </location>
</feature>
<keyword evidence="3" id="KW-0029">Amino-acid transport</keyword>
<organism evidence="8 9">
    <name type="scientific">Abeliophyllum distichum</name>
    <dbReference type="NCBI Taxonomy" id="126358"/>
    <lineage>
        <taxon>Eukaryota</taxon>
        <taxon>Viridiplantae</taxon>
        <taxon>Streptophyta</taxon>
        <taxon>Embryophyta</taxon>
        <taxon>Tracheophyta</taxon>
        <taxon>Spermatophyta</taxon>
        <taxon>Magnoliopsida</taxon>
        <taxon>eudicotyledons</taxon>
        <taxon>Gunneridae</taxon>
        <taxon>Pentapetalae</taxon>
        <taxon>asterids</taxon>
        <taxon>lamiids</taxon>
        <taxon>Lamiales</taxon>
        <taxon>Oleaceae</taxon>
        <taxon>Forsythieae</taxon>
        <taxon>Abeliophyllum</taxon>
    </lineage>
</organism>
<dbReference type="AlphaFoldDB" id="A0ABD1VX15"/>
<gene>
    <name evidence="8" type="ORF">Adt_02803</name>
</gene>
<keyword evidence="4 6" id="KW-1133">Transmembrane helix</keyword>
<feature type="transmembrane region" description="Helical" evidence="6">
    <location>
        <begin position="173"/>
        <end position="199"/>
    </location>
</feature>
<dbReference type="Pfam" id="PF01490">
    <property type="entry name" value="Aa_trans"/>
    <property type="match status" value="1"/>
</dbReference>
<evidence type="ECO:0000256" key="3">
    <source>
        <dbReference type="ARBA" id="ARBA00022970"/>
    </source>
</evidence>
<evidence type="ECO:0000256" key="4">
    <source>
        <dbReference type="ARBA" id="ARBA00022989"/>
    </source>
</evidence>
<accession>A0ABD1VX15</accession>
<keyword evidence="3" id="KW-0813">Transport</keyword>
<comment type="caution">
    <text evidence="8">The sequence shown here is derived from an EMBL/GenBank/DDBJ whole genome shotgun (WGS) entry which is preliminary data.</text>
</comment>
<evidence type="ECO:0000313" key="9">
    <source>
        <dbReference type="Proteomes" id="UP001604336"/>
    </source>
</evidence>
<proteinExistence type="predicted"/>
<dbReference type="GO" id="GO:0031090">
    <property type="term" value="C:organelle membrane"/>
    <property type="evidence" value="ECO:0007669"/>
    <property type="project" value="UniProtKB-ARBA"/>
</dbReference>
<dbReference type="Proteomes" id="UP001604336">
    <property type="component" value="Unassembled WGS sequence"/>
</dbReference>
<evidence type="ECO:0000256" key="1">
    <source>
        <dbReference type="ARBA" id="ARBA00004141"/>
    </source>
</evidence>
<evidence type="ECO:0000313" key="8">
    <source>
        <dbReference type="EMBL" id="KAL2541825.1"/>
    </source>
</evidence>
<feature type="transmembrane region" description="Helical" evidence="6">
    <location>
        <begin position="29"/>
        <end position="49"/>
    </location>
</feature>
<dbReference type="PANTHER" id="PTHR22950">
    <property type="entry name" value="AMINO ACID TRANSPORTER"/>
    <property type="match status" value="1"/>
</dbReference>
<feature type="transmembrane region" description="Helical" evidence="6">
    <location>
        <begin position="55"/>
        <end position="80"/>
    </location>
</feature>
<dbReference type="InterPro" id="IPR013057">
    <property type="entry name" value="AA_transpt_TM"/>
</dbReference>
<dbReference type="EMBL" id="JBFOLK010000001">
    <property type="protein sequence ID" value="KAL2541825.1"/>
    <property type="molecule type" value="Genomic_DNA"/>
</dbReference>
<keyword evidence="5 6" id="KW-0472">Membrane</keyword>